<dbReference type="AlphaFoldDB" id="X1UHX2"/>
<dbReference type="SUPFAM" id="SSF52518">
    <property type="entry name" value="Thiamin diphosphate-binding fold (THDP-binding)"/>
    <property type="match status" value="1"/>
</dbReference>
<gene>
    <name evidence="3" type="ORF">S12H4_33567</name>
</gene>
<dbReference type="PANTHER" id="PTHR32154">
    <property type="entry name" value="PYRUVATE-FLAVODOXIN OXIDOREDUCTASE-RELATED"/>
    <property type="match status" value="1"/>
</dbReference>
<protein>
    <recommendedName>
        <fullName evidence="2">Pyruvate flavodoxin/ferredoxin oxidoreductase pyrimidine binding domain-containing protein</fullName>
    </recommendedName>
</protein>
<feature type="non-terminal residue" evidence="3">
    <location>
        <position position="260"/>
    </location>
</feature>
<evidence type="ECO:0000313" key="3">
    <source>
        <dbReference type="EMBL" id="GAI99470.1"/>
    </source>
</evidence>
<organism evidence="3">
    <name type="scientific">marine sediment metagenome</name>
    <dbReference type="NCBI Taxonomy" id="412755"/>
    <lineage>
        <taxon>unclassified sequences</taxon>
        <taxon>metagenomes</taxon>
        <taxon>ecological metagenomes</taxon>
    </lineage>
</organism>
<name>X1UHX2_9ZZZZ</name>
<dbReference type="Pfam" id="PF01855">
    <property type="entry name" value="POR_N"/>
    <property type="match status" value="1"/>
</dbReference>
<reference evidence="3" key="1">
    <citation type="journal article" date="2014" name="Front. Microbiol.">
        <title>High frequency of phylogenetically diverse reductive dehalogenase-homologous genes in deep subseafloor sedimentary metagenomes.</title>
        <authorList>
            <person name="Kawai M."/>
            <person name="Futagami T."/>
            <person name="Toyoda A."/>
            <person name="Takaki Y."/>
            <person name="Nishi S."/>
            <person name="Hori S."/>
            <person name="Arai W."/>
            <person name="Tsubouchi T."/>
            <person name="Morono Y."/>
            <person name="Uchiyama I."/>
            <person name="Ito T."/>
            <person name="Fujiyama A."/>
            <person name="Inagaki F."/>
            <person name="Takami H."/>
        </authorList>
    </citation>
    <scope>NUCLEOTIDE SEQUENCE</scope>
    <source>
        <strain evidence="3">Expedition CK06-06</strain>
    </source>
</reference>
<sequence>MNEVKERLTIASDAPGQRMFMLGNEAIARGAIEAGVQVAAAYPGTPSSEIMENLAEVAKELGIYAEWSVNEKVAFEVALAASISGLRAMASMKHVGLNVAHDPVMTASYIGAKGGLVLLVADDPGTWSSQNEQDSRYVAEQGYIPVLEPSSIQEAKDMMADAFRLSEEFKQMFMVRSVTRVAHGRSNVVLGEMSREQREGSFQKNTSWLVYTPAGARKNKPLVLRRFEMIKEAVNSISYNQLKLAAGAKLGIIACGLSYS</sequence>
<accession>X1UHX2</accession>
<dbReference type="EMBL" id="BARW01019790">
    <property type="protein sequence ID" value="GAI99470.1"/>
    <property type="molecule type" value="Genomic_DNA"/>
</dbReference>
<dbReference type="InterPro" id="IPR002880">
    <property type="entry name" value="Pyrv_Fd/Flavodoxin_OxRdtase_N"/>
</dbReference>
<proteinExistence type="predicted"/>
<dbReference type="CDD" id="cd07034">
    <property type="entry name" value="TPP_PYR_PFOR_IOR-alpha_like"/>
    <property type="match status" value="1"/>
</dbReference>
<dbReference type="GO" id="GO:0016491">
    <property type="term" value="F:oxidoreductase activity"/>
    <property type="evidence" value="ECO:0007669"/>
    <property type="project" value="UniProtKB-KW"/>
</dbReference>
<keyword evidence="1" id="KW-0560">Oxidoreductase</keyword>
<comment type="caution">
    <text evidence="3">The sequence shown here is derived from an EMBL/GenBank/DDBJ whole genome shotgun (WGS) entry which is preliminary data.</text>
</comment>
<dbReference type="Gene3D" id="3.40.50.970">
    <property type="match status" value="1"/>
</dbReference>
<dbReference type="InterPro" id="IPR050722">
    <property type="entry name" value="Pyruvate:ferred/Flavod_OxRd"/>
</dbReference>
<dbReference type="GO" id="GO:0006979">
    <property type="term" value="P:response to oxidative stress"/>
    <property type="evidence" value="ECO:0007669"/>
    <property type="project" value="TreeGrafter"/>
</dbReference>
<dbReference type="PANTHER" id="PTHR32154:SF30">
    <property type="entry name" value="2-OXOACID OXIDOREDUCTASE (FERREDOXIN)"/>
    <property type="match status" value="1"/>
</dbReference>
<evidence type="ECO:0000259" key="2">
    <source>
        <dbReference type="Pfam" id="PF01855"/>
    </source>
</evidence>
<evidence type="ECO:0000256" key="1">
    <source>
        <dbReference type="ARBA" id="ARBA00023002"/>
    </source>
</evidence>
<dbReference type="InterPro" id="IPR029061">
    <property type="entry name" value="THDP-binding"/>
</dbReference>
<dbReference type="FunFam" id="3.40.50.970:FF:000039">
    <property type="entry name" value="Indolepyruvate oxidoreductase subunit IorA"/>
    <property type="match status" value="1"/>
</dbReference>
<feature type="domain" description="Pyruvate flavodoxin/ferredoxin oxidoreductase pyrimidine binding" evidence="2">
    <location>
        <begin position="30"/>
        <end position="193"/>
    </location>
</feature>